<gene>
    <name evidence="2" type="ORF">NM125_01090</name>
</gene>
<feature type="signal peptide" evidence="1">
    <location>
        <begin position="1"/>
        <end position="23"/>
    </location>
</feature>
<feature type="chain" id="PRO_5040801701" evidence="1">
    <location>
        <begin position="24"/>
        <end position="197"/>
    </location>
</feature>
<sequence>MHMLKTAIKTFLLVIFLTATATAQQTAEDVRTLLEERDEQIKELVGPEGTEYTDEQRQQLKEIINGVINFEAMAKEALEETYDTIATEKRTEFVDLFATIVRDQSLNKLDIYRAKVTYRDIQVEGNEARVETLAQLENVRTPVNYEMEYQDGRWVIVDMEIDDVSTASSYNRQFQRIISQKGFEPLLESLRKRAARA</sequence>
<dbReference type="EMBL" id="JANDBC010000001">
    <property type="protein sequence ID" value="MCP9290170.1"/>
    <property type="molecule type" value="Genomic_DNA"/>
</dbReference>
<dbReference type="PANTHER" id="PTHR36573:SF1">
    <property type="entry name" value="INTERMEMBRANE PHOSPHOLIPID TRANSPORT SYSTEM BINDING PROTEIN MLAC"/>
    <property type="match status" value="1"/>
</dbReference>
<comment type="caution">
    <text evidence="2">The sequence shown here is derived from an EMBL/GenBank/DDBJ whole genome shotgun (WGS) entry which is preliminary data.</text>
</comment>
<dbReference type="InterPro" id="IPR042245">
    <property type="entry name" value="Tgt2/MlaC_sf"/>
</dbReference>
<dbReference type="RefSeq" id="WP_255132006.1">
    <property type="nucleotide sequence ID" value="NZ_JANDBC010000001.1"/>
</dbReference>
<evidence type="ECO:0000313" key="2">
    <source>
        <dbReference type="EMBL" id="MCP9290170.1"/>
    </source>
</evidence>
<dbReference type="Proteomes" id="UP001139125">
    <property type="component" value="Unassembled WGS sequence"/>
</dbReference>
<keyword evidence="1" id="KW-0732">Signal</keyword>
<organism evidence="2 3">
    <name type="scientific">Gracilimonas sediminicola</name>
    <dbReference type="NCBI Taxonomy" id="2952158"/>
    <lineage>
        <taxon>Bacteria</taxon>
        <taxon>Pseudomonadati</taxon>
        <taxon>Balneolota</taxon>
        <taxon>Balneolia</taxon>
        <taxon>Balneolales</taxon>
        <taxon>Balneolaceae</taxon>
        <taxon>Gracilimonas</taxon>
    </lineage>
</organism>
<dbReference type="Pfam" id="PF05494">
    <property type="entry name" value="MlaC"/>
    <property type="match status" value="1"/>
</dbReference>
<reference evidence="2" key="1">
    <citation type="submission" date="2022-06" db="EMBL/GenBank/DDBJ databases">
        <title>Gracilimonas sp. CAU 1638 isolated from sea sediment.</title>
        <authorList>
            <person name="Kim W."/>
        </authorList>
    </citation>
    <scope>NUCLEOTIDE SEQUENCE</scope>
    <source>
        <strain evidence="2">CAU 1638</strain>
    </source>
</reference>
<accession>A0A9X2RB67</accession>
<evidence type="ECO:0000313" key="3">
    <source>
        <dbReference type="Proteomes" id="UP001139125"/>
    </source>
</evidence>
<protein>
    <submittedName>
        <fullName evidence="2">ABC transporter substrate-binding protein</fullName>
    </submittedName>
</protein>
<dbReference type="PANTHER" id="PTHR36573">
    <property type="entry name" value="INTERMEMBRANE PHOSPHOLIPID TRANSPORT SYSTEM BINDING PROTEIN MLAC"/>
    <property type="match status" value="1"/>
</dbReference>
<name>A0A9X2RB67_9BACT</name>
<dbReference type="Gene3D" id="3.10.450.710">
    <property type="entry name" value="Tgt2/MlaC"/>
    <property type="match status" value="1"/>
</dbReference>
<dbReference type="AlphaFoldDB" id="A0A9X2RB67"/>
<proteinExistence type="predicted"/>
<keyword evidence="3" id="KW-1185">Reference proteome</keyword>
<dbReference type="InterPro" id="IPR008869">
    <property type="entry name" value="MlaC/ttg2D"/>
</dbReference>
<evidence type="ECO:0000256" key="1">
    <source>
        <dbReference type="SAM" id="SignalP"/>
    </source>
</evidence>